<dbReference type="InterPro" id="IPR053286">
    <property type="entry name" value="Nematode_rcpt-like_srab"/>
</dbReference>
<dbReference type="PANTHER" id="PTHR46561:SF11">
    <property type="entry name" value="SERPENTINE RECEPTOR CLASS ALPHA_BETA-14"/>
    <property type="match status" value="1"/>
</dbReference>
<evidence type="ECO:0000313" key="2">
    <source>
        <dbReference type="Proteomes" id="UP000005239"/>
    </source>
</evidence>
<dbReference type="Proteomes" id="UP000005239">
    <property type="component" value="Unassembled WGS sequence"/>
</dbReference>
<name>A0A2A6BM88_PRIPA</name>
<keyword evidence="2" id="KW-1185">Reference proteome</keyword>
<sequence length="691" mass="77683">MALQCPLQTAYASTIFPYVFKDDEDRLKGLNTHLFKDLMRMKKCGGMVMKRKKAQRTFNGSLYDGQVENGDIFTSFDSTQLRASDPHDFHVTAQLFIDRIRMVRKRKRSRPTSVFRSFVSFSNLPLALCVLVAVTAAVLAVVDEIVERMSTHVVMSPTAKRVIGGTRGIRKIGAGLLILGTASLFFDHSAAFNGNQIFYSEKPWNLNMTLEGLRSGEVFLALDQQQIQFARSEESSIAGDHRFRFLKSSKEVLAMVCSEENVVGLVFEGDLKGFHHMRKGADRDGCKMDIITVSSSEKTGILGLDILMHEGRSHSFLVSKTVPRSIMDSLNYLILTTYGSENVDRWVSRFIFAPSPSLESAAVMKPMEIAQCAMSVEQCAIIHDLASNIAYQAVIAVKLSLCLAGAIGVCYQWTKQGVRFLVHENTKVLFHFYYALNFCVASAFSITYAIELVRLRFDCALVSTTLILSTKCMGISALFSAHHVMVIISIERLYSSLFPAHFEKNSSFRLAIFFGVSVTLLTWFYSIYCMSGGFILFQPQLVVLFDAKLPMKESRHKELMVAMSYSNALSLCMLGLDVYLNFIRKPISSSSLGVAYQKSENRRIILTILPIELTEYSLTLFTTSAQIMLSKFEISTPVARQTYVELTTLPQFFPLILAFLIEFRVGRRSRDVVSPGNAVDTFENLRRFWGH</sequence>
<dbReference type="PANTHER" id="PTHR46561">
    <property type="entry name" value="SERPENTINE RECEPTOR, CLASS AB (CLASS A-LIKE)-RELATED"/>
    <property type="match status" value="1"/>
</dbReference>
<reference evidence="2" key="1">
    <citation type="journal article" date="2008" name="Nat. Genet.">
        <title>The Pristionchus pacificus genome provides a unique perspective on nematode lifestyle and parasitism.</title>
        <authorList>
            <person name="Dieterich C."/>
            <person name="Clifton S.W."/>
            <person name="Schuster L.N."/>
            <person name="Chinwalla A."/>
            <person name="Delehaunty K."/>
            <person name="Dinkelacker I."/>
            <person name="Fulton L."/>
            <person name="Fulton R."/>
            <person name="Godfrey J."/>
            <person name="Minx P."/>
            <person name="Mitreva M."/>
            <person name="Roeseler W."/>
            <person name="Tian H."/>
            <person name="Witte H."/>
            <person name="Yang S.P."/>
            <person name="Wilson R.K."/>
            <person name="Sommer R.J."/>
        </authorList>
    </citation>
    <scope>NUCLEOTIDE SEQUENCE [LARGE SCALE GENOMIC DNA]</scope>
    <source>
        <strain evidence="2">PS312</strain>
    </source>
</reference>
<gene>
    <name evidence="1" type="primary">WBGene00274427</name>
</gene>
<dbReference type="EnsemblMetazoa" id="PPA36058.1">
    <property type="protein sequence ID" value="PPA36058.1"/>
    <property type="gene ID" value="WBGene00274427"/>
</dbReference>
<proteinExistence type="predicted"/>
<reference evidence="1" key="2">
    <citation type="submission" date="2022-06" db="UniProtKB">
        <authorList>
            <consortium name="EnsemblMetazoa"/>
        </authorList>
    </citation>
    <scope>IDENTIFICATION</scope>
    <source>
        <strain evidence="1">PS312</strain>
    </source>
</reference>
<evidence type="ECO:0000313" key="1">
    <source>
        <dbReference type="EnsemblMetazoa" id="PPA36058.1"/>
    </source>
</evidence>
<organism evidence="1 2">
    <name type="scientific">Pristionchus pacificus</name>
    <name type="common">Parasitic nematode worm</name>
    <dbReference type="NCBI Taxonomy" id="54126"/>
    <lineage>
        <taxon>Eukaryota</taxon>
        <taxon>Metazoa</taxon>
        <taxon>Ecdysozoa</taxon>
        <taxon>Nematoda</taxon>
        <taxon>Chromadorea</taxon>
        <taxon>Rhabditida</taxon>
        <taxon>Rhabditina</taxon>
        <taxon>Diplogasteromorpha</taxon>
        <taxon>Diplogasteroidea</taxon>
        <taxon>Neodiplogasteridae</taxon>
        <taxon>Pristionchus</taxon>
    </lineage>
</organism>
<dbReference type="AlphaFoldDB" id="A0A2A6BM88"/>
<protein>
    <submittedName>
        <fullName evidence="1">Uncharacterized protein</fullName>
    </submittedName>
</protein>
<accession>A0A8R1YQN1</accession>
<accession>A0A2A6BM88</accession>